<keyword evidence="3" id="KW-1185">Reference proteome</keyword>
<evidence type="ECO:0008006" key="4">
    <source>
        <dbReference type="Google" id="ProtNLM"/>
    </source>
</evidence>
<reference evidence="2 3" key="1">
    <citation type="submission" date="2023-01" db="EMBL/GenBank/DDBJ databases">
        <title>Analysis of 21 Apiospora genomes using comparative genomics revels a genus with tremendous synthesis potential of carbohydrate active enzymes and secondary metabolites.</title>
        <authorList>
            <person name="Sorensen T."/>
        </authorList>
    </citation>
    <scope>NUCLEOTIDE SEQUENCE [LARGE SCALE GENOMIC DNA]</scope>
    <source>
        <strain evidence="2 3">CBS 83171</strain>
    </source>
</reference>
<evidence type="ECO:0000313" key="2">
    <source>
        <dbReference type="EMBL" id="KAK8067606.1"/>
    </source>
</evidence>
<proteinExistence type="predicted"/>
<gene>
    <name evidence="2" type="ORF">PG996_006718</name>
</gene>
<dbReference type="SUPFAM" id="SSF56112">
    <property type="entry name" value="Protein kinase-like (PK-like)"/>
    <property type="match status" value="1"/>
</dbReference>
<accession>A0ABR1V8T9</accession>
<protein>
    <recommendedName>
        <fullName evidence="4">Protein kinase domain-containing protein</fullName>
    </recommendedName>
</protein>
<evidence type="ECO:0000313" key="3">
    <source>
        <dbReference type="Proteomes" id="UP001446871"/>
    </source>
</evidence>
<feature type="region of interest" description="Disordered" evidence="1">
    <location>
        <begin position="1"/>
        <end position="40"/>
    </location>
</feature>
<dbReference type="EMBL" id="JAQQWM010000004">
    <property type="protein sequence ID" value="KAK8067606.1"/>
    <property type="molecule type" value="Genomic_DNA"/>
</dbReference>
<dbReference type="Gene3D" id="1.10.510.10">
    <property type="entry name" value="Transferase(Phosphotransferase) domain 1"/>
    <property type="match status" value="1"/>
</dbReference>
<evidence type="ECO:0000256" key="1">
    <source>
        <dbReference type="SAM" id="MobiDB-lite"/>
    </source>
</evidence>
<comment type="caution">
    <text evidence="2">The sequence shown here is derived from an EMBL/GenBank/DDBJ whole genome shotgun (WGS) entry which is preliminary data.</text>
</comment>
<dbReference type="InterPro" id="IPR011009">
    <property type="entry name" value="Kinase-like_dom_sf"/>
</dbReference>
<dbReference type="Proteomes" id="UP001446871">
    <property type="component" value="Unassembled WGS sequence"/>
</dbReference>
<feature type="compositionally biased region" description="Polar residues" evidence="1">
    <location>
        <begin position="1"/>
        <end position="12"/>
    </location>
</feature>
<name>A0ABR1V8T9_9PEZI</name>
<organism evidence="2 3">
    <name type="scientific">Apiospora saccharicola</name>
    <dbReference type="NCBI Taxonomy" id="335842"/>
    <lineage>
        <taxon>Eukaryota</taxon>
        <taxon>Fungi</taxon>
        <taxon>Dikarya</taxon>
        <taxon>Ascomycota</taxon>
        <taxon>Pezizomycotina</taxon>
        <taxon>Sordariomycetes</taxon>
        <taxon>Xylariomycetidae</taxon>
        <taxon>Amphisphaeriales</taxon>
        <taxon>Apiosporaceae</taxon>
        <taxon>Apiospora</taxon>
    </lineage>
</organism>
<sequence>MGTTAESTTLEQKTFLKPSLEIAMPDSDVAQDDQSGEDSSASLEIYSTPTQRLGPATSLECSPNFMPETYSMKSDPLIFYDSQEISPSMNQRDVTYTLLILRRRQFTRVTLHMEINRDSTYWPALRAKPANIGYRKAYEPPATLMEALDKFLQSRKNLPPQDAQIDLFLGHRQGKFKMDPNPQQRRKTQQYLKQISAKAVHMNFPRFKERELIHSPVSWKYEAVRVQAKMKSGWAIEVRFNARDDHMDEEWYALHILYSLRKSNGFGSLMGLVEGENGRISGFLCRNPSLGPLLDVLFRAKQQGFLVDWARRERWCRQIIEGISELHANDLRHGSLGRFLRNGLYIDEHDNVVFLNSFRDSFTYADDLHDLSIPPECQDMKDDFGNPAAPIPVQPATDLYQLGLILWCIAAHEEVVYRSTACEDLDIEAPEDEQRIGSDGHLPSIDPSKAPPFMNKVIAMCRAEKPEERGPAWELLNEFPVPAEVTGMPRISELSVDDKETPVEDDMVAWPINIRCRRCQAPTADHYYHCGRCLIRAMCYEICPRCFADGHHCMDDDHYLQELRKREPQGKYYSCVGADGHREVSTC</sequence>